<evidence type="ECO:0000313" key="5">
    <source>
        <dbReference type="RefSeq" id="XP_031559397.1"/>
    </source>
</evidence>
<evidence type="ECO:0000256" key="1">
    <source>
        <dbReference type="ARBA" id="ARBA00022723"/>
    </source>
</evidence>
<keyword evidence="4" id="KW-1185">Reference proteome</keyword>
<keyword evidence="2" id="KW-0106">Calcium</keyword>
<evidence type="ECO:0000256" key="2">
    <source>
        <dbReference type="ARBA" id="ARBA00022837"/>
    </source>
</evidence>
<dbReference type="RefSeq" id="XP_031559397.1">
    <property type="nucleotide sequence ID" value="XM_031703537.1"/>
</dbReference>
<feature type="non-terminal residue" evidence="5">
    <location>
        <position position="1"/>
    </location>
</feature>
<evidence type="ECO:0000259" key="3">
    <source>
        <dbReference type="SMART" id="SM00159"/>
    </source>
</evidence>
<dbReference type="KEGG" id="aten:116295649"/>
<dbReference type="SUPFAM" id="SSF49899">
    <property type="entry name" value="Concanavalin A-like lectins/glucanases"/>
    <property type="match status" value="1"/>
</dbReference>
<accession>A0A6P8I3C2</accession>
<feature type="domain" description="Pentraxin (PTX)" evidence="3">
    <location>
        <begin position="1"/>
        <end position="206"/>
    </location>
</feature>
<protein>
    <submittedName>
        <fullName evidence="5">Pentraxin-related protein PTX3-like</fullName>
    </submittedName>
</protein>
<dbReference type="AlphaFoldDB" id="A0A6P8I3C2"/>
<proteinExistence type="predicted"/>
<dbReference type="Proteomes" id="UP000515163">
    <property type="component" value="Unplaced"/>
</dbReference>
<dbReference type="OrthoDB" id="5945403at2759"/>
<dbReference type="InParanoid" id="A0A6P8I3C2"/>
<sequence length="207" mass="23627">SYDLKFKDNEYWPDSAIGGFPALPEFSICIWFNLDGAKPKQRNLGPMKILDYVNSADIIKSFPIFYIESSINEGDTQGYISFMSERRGASLYFDKGNKWHHFCLTRNSITGETTLFLDGENKLTDVYSEGLTPSSEGRMRIGGFARTNFEGKISGLNIWNRVLSDEEVHKMAQSCDDSSGSFKDWYDIKSELTMKKYILHEPSRCMA</sequence>
<name>A0A6P8I3C2_ACTTE</name>
<dbReference type="InterPro" id="IPR001759">
    <property type="entry name" value="PTX_dom"/>
</dbReference>
<dbReference type="PANTHER" id="PTHR45869:SF8">
    <property type="entry name" value="LAMG-LIKE JELLYROLL FOLD DOMAIN-CONTAINING PROTEIN"/>
    <property type="match status" value="1"/>
</dbReference>
<dbReference type="GO" id="GO:0046872">
    <property type="term" value="F:metal ion binding"/>
    <property type="evidence" value="ECO:0007669"/>
    <property type="project" value="UniProtKB-KW"/>
</dbReference>
<reference evidence="5" key="1">
    <citation type="submission" date="2025-08" db="UniProtKB">
        <authorList>
            <consortium name="RefSeq"/>
        </authorList>
    </citation>
    <scope>IDENTIFICATION</scope>
    <source>
        <tissue evidence="5">Tentacle</tissue>
    </source>
</reference>
<dbReference type="SMART" id="SM00159">
    <property type="entry name" value="PTX"/>
    <property type="match status" value="1"/>
</dbReference>
<gene>
    <name evidence="5" type="primary">LOC116295649</name>
</gene>
<dbReference type="GeneID" id="116295649"/>
<organism evidence="4 5">
    <name type="scientific">Actinia tenebrosa</name>
    <name type="common">Australian red waratah sea anemone</name>
    <dbReference type="NCBI Taxonomy" id="6105"/>
    <lineage>
        <taxon>Eukaryota</taxon>
        <taxon>Metazoa</taxon>
        <taxon>Cnidaria</taxon>
        <taxon>Anthozoa</taxon>
        <taxon>Hexacorallia</taxon>
        <taxon>Actiniaria</taxon>
        <taxon>Actiniidae</taxon>
        <taxon>Actinia</taxon>
    </lineage>
</organism>
<dbReference type="Pfam" id="PF13385">
    <property type="entry name" value="Laminin_G_3"/>
    <property type="match status" value="1"/>
</dbReference>
<dbReference type="InterPro" id="IPR013320">
    <property type="entry name" value="ConA-like_dom_sf"/>
</dbReference>
<dbReference type="Gene3D" id="2.60.120.200">
    <property type="match status" value="1"/>
</dbReference>
<dbReference type="InterPro" id="IPR051005">
    <property type="entry name" value="Pentraxin_domain"/>
</dbReference>
<evidence type="ECO:0000313" key="4">
    <source>
        <dbReference type="Proteomes" id="UP000515163"/>
    </source>
</evidence>
<keyword evidence="1" id="KW-0479">Metal-binding</keyword>
<dbReference type="PANTHER" id="PTHR45869">
    <property type="entry name" value="C-REACTIVE PROTEIN-RELATED"/>
    <property type="match status" value="1"/>
</dbReference>